<proteinExistence type="predicted"/>
<dbReference type="InterPro" id="IPR039373">
    <property type="entry name" value="Peptidase_M28B"/>
</dbReference>
<gene>
    <name evidence="3" type="primary">Folh1</name>
    <name evidence="3" type="ORF">AWC38_SpisGene3622</name>
</gene>
<dbReference type="PANTHER" id="PTHR10404:SF77">
    <property type="entry name" value="GLUTAMATE CARBOXYPEPTIDASE 2 HOMOLOG"/>
    <property type="match status" value="1"/>
</dbReference>
<dbReference type="CDD" id="cd02121">
    <property type="entry name" value="PA_GCPII_like"/>
    <property type="match status" value="1"/>
</dbReference>
<keyword evidence="4" id="KW-1185">Reference proteome</keyword>
<protein>
    <submittedName>
        <fullName evidence="3">Glutamate carboxypeptidase 2</fullName>
    </submittedName>
</protein>
<dbReference type="SUPFAM" id="SSF52025">
    <property type="entry name" value="PA domain"/>
    <property type="match status" value="1"/>
</dbReference>
<dbReference type="Gene3D" id="3.50.30.30">
    <property type="match status" value="1"/>
</dbReference>
<keyword evidence="3" id="KW-0645">Protease</keyword>
<name>A0A2B4SRN8_STYPI</name>
<keyword evidence="1" id="KW-0812">Transmembrane</keyword>
<dbReference type="Pfam" id="PF02225">
    <property type="entry name" value="PA"/>
    <property type="match status" value="1"/>
</dbReference>
<dbReference type="EMBL" id="LSMT01000034">
    <property type="protein sequence ID" value="PFX31550.1"/>
    <property type="molecule type" value="Genomic_DNA"/>
</dbReference>
<keyword evidence="1" id="KW-0472">Membrane</keyword>
<keyword evidence="3" id="KW-0121">Carboxypeptidase</keyword>
<feature type="domain" description="PA" evidence="2">
    <location>
        <begin position="187"/>
        <end position="275"/>
    </location>
</feature>
<evidence type="ECO:0000259" key="2">
    <source>
        <dbReference type="Pfam" id="PF02225"/>
    </source>
</evidence>
<organism evidence="3 4">
    <name type="scientific">Stylophora pistillata</name>
    <name type="common">Smooth cauliflower coral</name>
    <dbReference type="NCBI Taxonomy" id="50429"/>
    <lineage>
        <taxon>Eukaryota</taxon>
        <taxon>Metazoa</taxon>
        <taxon>Cnidaria</taxon>
        <taxon>Anthozoa</taxon>
        <taxon>Hexacorallia</taxon>
        <taxon>Scleractinia</taxon>
        <taxon>Astrocoeniina</taxon>
        <taxon>Pocilloporidae</taxon>
        <taxon>Stylophora</taxon>
    </lineage>
</organism>
<dbReference type="GO" id="GO:0004180">
    <property type="term" value="F:carboxypeptidase activity"/>
    <property type="evidence" value="ECO:0007669"/>
    <property type="project" value="UniProtKB-KW"/>
</dbReference>
<reference evidence="4" key="1">
    <citation type="journal article" date="2017" name="bioRxiv">
        <title>Comparative analysis of the genomes of Stylophora pistillata and Acropora digitifera provides evidence for extensive differences between species of corals.</title>
        <authorList>
            <person name="Voolstra C.R."/>
            <person name="Li Y."/>
            <person name="Liew Y.J."/>
            <person name="Baumgarten S."/>
            <person name="Zoccola D."/>
            <person name="Flot J.-F."/>
            <person name="Tambutte S."/>
            <person name="Allemand D."/>
            <person name="Aranda M."/>
        </authorList>
    </citation>
    <scope>NUCLEOTIDE SEQUENCE [LARGE SCALE GENOMIC DNA]</scope>
</reference>
<evidence type="ECO:0000256" key="1">
    <source>
        <dbReference type="SAM" id="Phobius"/>
    </source>
</evidence>
<feature type="transmembrane region" description="Helical" evidence="1">
    <location>
        <begin position="21"/>
        <end position="43"/>
    </location>
</feature>
<dbReference type="Gene3D" id="3.40.630.10">
    <property type="entry name" value="Zn peptidases"/>
    <property type="match status" value="1"/>
</dbReference>
<dbReference type="OrthoDB" id="5841748at2759"/>
<keyword evidence="1" id="KW-1133">Transmembrane helix</keyword>
<dbReference type="PANTHER" id="PTHR10404">
    <property type="entry name" value="N-ACETYLATED-ALPHA-LINKED ACIDIC DIPEPTIDASE"/>
    <property type="match status" value="1"/>
</dbReference>
<keyword evidence="3" id="KW-0378">Hydrolase</keyword>
<dbReference type="InterPro" id="IPR003137">
    <property type="entry name" value="PA_domain"/>
</dbReference>
<dbReference type="InterPro" id="IPR046450">
    <property type="entry name" value="PA_dom_sf"/>
</dbReference>
<comment type="caution">
    <text evidence="3">The sequence shown here is derived from an EMBL/GenBank/DDBJ whole genome shotgun (WGS) entry which is preliminary data.</text>
</comment>
<dbReference type="Proteomes" id="UP000225706">
    <property type="component" value="Unassembled WGS sequence"/>
</dbReference>
<evidence type="ECO:0000313" key="3">
    <source>
        <dbReference type="EMBL" id="PFX31550.1"/>
    </source>
</evidence>
<sequence>MLSVEEEGMLAYKTPKRRYCAIVLIVLGFLVFFGIGILAGFFIGRGAAKGCEDGDKNGGCKPPPKGHTQEQLEEFHRKAVGMISTEELRKNLKHFTKVPHFPGDTENFELAKDMAKKWKEYGIDVIWKNYTIMLSRPKDMKAGEAALYNGSTLMHRSERQEAFLVPSENNSNVVPPFNAYAPSGSARGKLVYANYGRDEDFEELKKRGINCTGKIVIMRYGKVGRSTKPKRAHKEGAIGVILYMDPEDYAKQGVDMVYPDYNWLPNSAVQRGNIKSTPIRGDPQTPGYPSVKGMYRLPKEEAKKLLPQIPVHPIS</sequence>
<evidence type="ECO:0000313" key="4">
    <source>
        <dbReference type="Proteomes" id="UP000225706"/>
    </source>
</evidence>
<accession>A0A2B4SRN8</accession>
<dbReference type="FunFam" id="3.50.30.30:FF:000045">
    <property type="entry name" value="Predicted protein"/>
    <property type="match status" value="1"/>
</dbReference>
<dbReference type="AlphaFoldDB" id="A0A2B4SRN8"/>
<dbReference type="STRING" id="50429.A0A2B4SRN8"/>